<dbReference type="PROSITE" id="PS01124">
    <property type="entry name" value="HTH_ARAC_FAMILY_2"/>
    <property type="match status" value="1"/>
</dbReference>
<dbReference type="Pfam" id="PF20240">
    <property type="entry name" value="DUF6597"/>
    <property type="match status" value="1"/>
</dbReference>
<dbReference type="Proteomes" id="UP001165541">
    <property type="component" value="Unassembled WGS sequence"/>
</dbReference>
<sequence length="272" mass="29624">MRFSARRARAPLDRWVEGLWLYEGDGREAPGARWSERVLPSGKLQLIVDVSPGGPCDSVAGGMVAVGAHAQVCVVDFEARMVLAGVAFRAGGAAPFFTLPLGELADTDAPLDLLWGGLACELRERLHEARGDAARFAVLERALLSRLQSDARRCDPRLHPAVAMALTQWRADTSGPSVSAVVERAGLSARRFTELFTAQVGQPPKRYSRVCRFQAALQRLHADAGFDGAELALACGYHDQAHFNHDFRAFSGLTPTQYRALRTEHANHARLA</sequence>
<dbReference type="InterPro" id="IPR046532">
    <property type="entry name" value="DUF6597"/>
</dbReference>
<dbReference type="Gene3D" id="1.10.10.60">
    <property type="entry name" value="Homeodomain-like"/>
    <property type="match status" value="1"/>
</dbReference>
<proteinExistence type="predicted"/>
<evidence type="ECO:0000313" key="6">
    <source>
        <dbReference type="Proteomes" id="UP001165541"/>
    </source>
</evidence>
<protein>
    <submittedName>
        <fullName evidence="5">Helix-turn-helix domain-containing protein</fullName>
    </submittedName>
</protein>
<comment type="caution">
    <text evidence="5">The sequence shown here is derived from an EMBL/GenBank/DDBJ whole genome shotgun (WGS) entry which is preliminary data.</text>
</comment>
<evidence type="ECO:0000313" key="5">
    <source>
        <dbReference type="EMBL" id="MCM5681606.1"/>
    </source>
</evidence>
<reference evidence="5" key="1">
    <citation type="submission" date="2022-05" db="EMBL/GenBank/DDBJ databases">
        <title>Schlegelella sp. nov., isolated from mangrove soil.</title>
        <authorList>
            <person name="Liu Y."/>
            <person name="Ge X."/>
            <person name="Liu W."/>
        </authorList>
    </citation>
    <scope>NUCLEOTIDE SEQUENCE</scope>
    <source>
        <strain evidence="5">S2-27</strain>
    </source>
</reference>
<dbReference type="PANTHER" id="PTHR46796">
    <property type="entry name" value="HTH-TYPE TRANSCRIPTIONAL ACTIVATOR RHAS-RELATED"/>
    <property type="match status" value="1"/>
</dbReference>
<dbReference type="InterPro" id="IPR050204">
    <property type="entry name" value="AraC_XylS_family_regulators"/>
</dbReference>
<dbReference type="Pfam" id="PF12833">
    <property type="entry name" value="HTH_18"/>
    <property type="match status" value="1"/>
</dbReference>
<dbReference type="RefSeq" id="WP_251780091.1">
    <property type="nucleotide sequence ID" value="NZ_JAMKFE010000013.1"/>
</dbReference>
<evidence type="ECO:0000259" key="4">
    <source>
        <dbReference type="PROSITE" id="PS01124"/>
    </source>
</evidence>
<keyword evidence="1" id="KW-0805">Transcription regulation</keyword>
<dbReference type="SUPFAM" id="SSF46689">
    <property type="entry name" value="Homeodomain-like"/>
    <property type="match status" value="1"/>
</dbReference>
<evidence type="ECO:0000256" key="3">
    <source>
        <dbReference type="ARBA" id="ARBA00023163"/>
    </source>
</evidence>
<gene>
    <name evidence="5" type="ORF">M8A51_18935</name>
</gene>
<evidence type="ECO:0000256" key="2">
    <source>
        <dbReference type="ARBA" id="ARBA00023125"/>
    </source>
</evidence>
<name>A0ABT0YSA0_9BURK</name>
<organism evidence="5 6">
    <name type="scientific">Caldimonas mangrovi</name>
    <dbReference type="NCBI Taxonomy" id="2944811"/>
    <lineage>
        <taxon>Bacteria</taxon>
        <taxon>Pseudomonadati</taxon>
        <taxon>Pseudomonadota</taxon>
        <taxon>Betaproteobacteria</taxon>
        <taxon>Burkholderiales</taxon>
        <taxon>Sphaerotilaceae</taxon>
        <taxon>Caldimonas</taxon>
    </lineage>
</organism>
<dbReference type="InterPro" id="IPR009057">
    <property type="entry name" value="Homeodomain-like_sf"/>
</dbReference>
<feature type="domain" description="HTH araC/xylS-type" evidence="4">
    <location>
        <begin position="177"/>
        <end position="261"/>
    </location>
</feature>
<dbReference type="SMART" id="SM00342">
    <property type="entry name" value="HTH_ARAC"/>
    <property type="match status" value="1"/>
</dbReference>
<dbReference type="InterPro" id="IPR018060">
    <property type="entry name" value="HTH_AraC"/>
</dbReference>
<keyword evidence="2" id="KW-0238">DNA-binding</keyword>
<dbReference type="EMBL" id="JAMKFE010000013">
    <property type="protein sequence ID" value="MCM5681606.1"/>
    <property type="molecule type" value="Genomic_DNA"/>
</dbReference>
<keyword evidence="3" id="KW-0804">Transcription</keyword>
<accession>A0ABT0YSA0</accession>
<keyword evidence="6" id="KW-1185">Reference proteome</keyword>
<evidence type="ECO:0000256" key="1">
    <source>
        <dbReference type="ARBA" id="ARBA00023015"/>
    </source>
</evidence>